<protein>
    <submittedName>
        <fullName evidence="2">ERF family protein</fullName>
    </submittedName>
</protein>
<evidence type="ECO:0000256" key="1">
    <source>
        <dbReference type="SAM" id="MobiDB-lite"/>
    </source>
</evidence>
<evidence type="ECO:0000313" key="2">
    <source>
        <dbReference type="EMBL" id="MBZ2166985.1"/>
    </source>
</evidence>
<gene>
    <name evidence="2" type="ORF">K8N75_13150</name>
</gene>
<dbReference type="EMBL" id="JAIOUQ010000016">
    <property type="protein sequence ID" value="MBZ2166985.1"/>
    <property type="molecule type" value="Genomic_DNA"/>
</dbReference>
<comment type="caution">
    <text evidence="2">The sequence shown here is derived from an EMBL/GenBank/DDBJ whole genome shotgun (WGS) entry which is preliminary data.</text>
</comment>
<evidence type="ECO:0000313" key="3">
    <source>
        <dbReference type="Proteomes" id="UP000825933"/>
    </source>
</evidence>
<feature type="compositionally biased region" description="Basic and acidic residues" evidence="1">
    <location>
        <begin position="193"/>
        <end position="227"/>
    </location>
</feature>
<dbReference type="Proteomes" id="UP000825933">
    <property type="component" value="Unassembled WGS sequence"/>
</dbReference>
<dbReference type="InterPro" id="IPR007499">
    <property type="entry name" value="ERF_bacteria_virus"/>
</dbReference>
<dbReference type="RefSeq" id="WP_223792519.1">
    <property type="nucleotide sequence ID" value="NZ_JAIOUQ010000016.1"/>
</dbReference>
<name>A0A8T5V5Q5_9EURY</name>
<reference evidence="3" key="1">
    <citation type="journal article" date="2022" name="Microbiol. Resour. Announc.">
        <title>Draft Genome Sequence of a Methanogenic Archaeon from West Spitsbergen Permafrost.</title>
        <authorList>
            <person name="Trubitsyn V."/>
            <person name="Rivkina E."/>
            <person name="Shcherbakova V."/>
        </authorList>
    </citation>
    <scope>NUCLEOTIDE SEQUENCE [LARGE SCALE GENOMIC DNA]</scope>
    <source>
        <strain evidence="3">VT</strain>
    </source>
</reference>
<feature type="compositionally biased region" description="Polar residues" evidence="1">
    <location>
        <begin position="131"/>
        <end position="143"/>
    </location>
</feature>
<feature type="region of interest" description="Disordered" evidence="1">
    <location>
        <begin position="124"/>
        <end position="253"/>
    </location>
</feature>
<organism evidence="2 3">
    <name type="scientific">Methanobacterium spitsbergense</name>
    <dbReference type="NCBI Taxonomy" id="2874285"/>
    <lineage>
        <taxon>Archaea</taxon>
        <taxon>Methanobacteriati</taxon>
        <taxon>Methanobacteriota</taxon>
        <taxon>Methanomada group</taxon>
        <taxon>Methanobacteria</taxon>
        <taxon>Methanobacteriales</taxon>
        <taxon>Methanobacteriaceae</taxon>
        <taxon>Methanobacterium</taxon>
    </lineage>
</organism>
<accession>A0A8T5V5Q5</accession>
<proteinExistence type="predicted"/>
<feature type="compositionally biased region" description="Polar residues" evidence="1">
    <location>
        <begin position="183"/>
        <end position="192"/>
    </location>
</feature>
<keyword evidence="3" id="KW-1185">Reference proteome</keyword>
<dbReference type="AlphaFoldDB" id="A0A8T5V5Q5"/>
<dbReference type="Pfam" id="PF04404">
    <property type="entry name" value="ERF"/>
    <property type="match status" value="1"/>
</dbReference>
<sequence length="313" mass="35175">MKQESKLLPILLKIQEEMPNPEKTAYSDYTQSSFVPLNQLLAHIKPYLIANDLLLKQNVGNIIIGDKPFLTIESKLYHISGEEYGLEKMVIPLQHNNPQGLGSAITYGRRYTLETLFNITGEEDDDGVAASKNQTQRSNGNSHRTPRAKASEINETESEVVKTERTTRTSRAKAGDLEITEVKGSNPNGQSDEPQHNTENNERTQRASESEKTDTNMKNTQRVDRTQRASRQVQKETSNSEDKPETQRVTQSTDLDWKKLRENLAINNACVLIKGRGELPTTKGVLHVTEAMVEEEAISKTQFNEVKELLGLA</sequence>